<dbReference type="GO" id="GO:0008237">
    <property type="term" value="F:metallopeptidase activity"/>
    <property type="evidence" value="ECO:0007669"/>
    <property type="project" value="UniProtKB-KW"/>
</dbReference>
<dbReference type="GO" id="GO:0030288">
    <property type="term" value="C:outer membrane-bounded periplasmic space"/>
    <property type="evidence" value="ECO:0007669"/>
    <property type="project" value="InterPro"/>
</dbReference>
<evidence type="ECO:0000256" key="6">
    <source>
        <dbReference type="ARBA" id="ARBA00022833"/>
    </source>
</evidence>
<evidence type="ECO:0000256" key="4">
    <source>
        <dbReference type="ARBA" id="ARBA00022764"/>
    </source>
</evidence>
<protein>
    <recommendedName>
        <fullName evidence="10">Penicillin-insensitive murein endopeptidase</fullName>
    </recommendedName>
</protein>
<keyword evidence="2" id="KW-0479">Metal-binding</keyword>
<dbReference type="Pfam" id="PF03411">
    <property type="entry name" value="Peptidase_M74"/>
    <property type="match status" value="1"/>
</dbReference>
<gene>
    <name evidence="8" type="ORF">GF068_17730</name>
</gene>
<evidence type="ECO:0000256" key="1">
    <source>
        <dbReference type="ARBA" id="ARBA00022670"/>
    </source>
</evidence>
<sequence length="318" mass="34441">MRSVPPRVLGSVAAIVAAASIAGVALQRAREPIPRVSTLRSGLVAEVVTAIPAAPASAAVADAPPPEAPPAPARCAPEPAIEVREVEPPPAAELARLAKERPEALGSASLGSPTRGSLFGGVELQESEGILRAGGYGWGTERVIRSIERAVREVRRCFPGTPRLYVGDIARERGGWLKPHRSHQSGLDADIGYYYNTQAIWYQAATAHNFDAARTWALVRALIEGGNVEMIFIDVSVQRLLQAYIATLPEEERPSEEVFPSPTKRDTLVRHAWGHRTHFHVRFKDPAAVALGQRLAGVLPSLRLLRPRGGPRRSPHRR</sequence>
<evidence type="ECO:0000256" key="5">
    <source>
        <dbReference type="ARBA" id="ARBA00022801"/>
    </source>
</evidence>
<dbReference type="InterPro" id="IPR005073">
    <property type="entry name" value="Peptidase_M74"/>
</dbReference>
<dbReference type="GO" id="GO:0006508">
    <property type="term" value="P:proteolysis"/>
    <property type="evidence" value="ECO:0007669"/>
    <property type="project" value="UniProtKB-KW"/>
</dbReference>
<reference evidence="8 9" key="1">
    <citation type="submission" date="2019-10" db="EMBL/GenBank/DDBJ databases">
        <title>A soil myxobacterium in the family Polyangiaceae.</title>
        <authorList>
            <person name="Li Y."/>
            <person name="Wang J."/>
        </authorList>
    </citation>
    <scope>NUCLEOTIDE SEQUENCE [LARGE SCALE GENOMIC DNA]</scope>
    <source>
        <strain evidence="8 9">DSM 14734</strain>
    </source>
</reference>
<evidence type="ECO:0000313" key="8">
    <source>
        <dbReference type="EMBL" id="MRG93737.1"/>
    </source>
</evidence>
<dbReference type="AlphaFoldDB" id="A0A6N7PQ38"/>
<dbReference type="Proteomes" id="UP000440224">
    <property type="component" value="Unassembled WGS sequence"/>
</dbReference>
<keyword evidence="1" id="KW-0645">Protease</keyword>
<dbReference type="RefSeq" id="WP_153820598.1">
    <property type="nucleotide sequence ID" value="NZ_WJIE01000005.1"/>
</dbReference>
<comment type="caution">
    <text evidence="8">The sequence shown here is derived from an EMBL/GenBank/DDBJ whole genome shotgun (WGS) entry which is preliminary data.</text>
</comment>
<keyword evidence="5" id="KW-0378">Hydrolase</keyword>
<proteinExistence type="predicted"/>
<dbReference type="SUPFAM" id="SSF55166">
    <property type="entry name" value="Hedgehog/DD-peptidase"/>
    <property type="match status" value="1"/>
</dbReference>
<keyword evidence="3" id="KW-0732">Signal</keyword>
<keyword evidence="4" id="KW-0574">Periplasm</keyword>
<evidence type="ECO:0008006" key="10">
    <source>
        <dbReference type="Google" id="ProtNLM"/>
    </source>
</evidence>
<evidence type="ECO:0000313" key="9">
    <source>
        <dbReference type="Proteomes" id="UP000440224"/>
    </source>
</evidence>
<dbReference type="GO" id="GO:0004252">
    <property type="term" value="F:serine-type endopeptidase activity"/>
    <property type="evidence" value="ECO:0007669"/>
    <property type="project" value="InterPro"/>
</dbReference>
<keyword evidence="7" id="KW-0482">Metalloprotease</keyword>
<dbReference type="Gene3D" id="3.30.1380.10">
    <property type="match status" value="1"/>
</dbReference>
<evidence type="ECO:0000256" key="2">
    <source>
        <dbReference type="ARBA" id="ARBA00022723"/>
    </source>
</evidence>
<evidence type="ECO:0000256" key="7">
    <source>
        <dbReference type="ARBA" id="ARBA00023049"/>
    </source>
</evidence>
<keyword evidence="6" id="KW-0862">Zinc</keyword>
<dbReference type="GO" id="GO:0046872">
    <property type="term" value="F:metal ion binding"/>
    <property type="evidence" value="ECO:0007669"/>
    <property type="project" value="UniProtKB-KW"/>
</dbReference>
<dbReference type="OrthoDB" id="5502029at2"/>
<keyword evidence="9" id="KW-1185">Reference proteome</keyword>
<name>A0A6N7PQ38_9BACT</name>
<evidence type="ECO:0000256" key="3">
    <source>
        <dbReference type="ARBA" id="ARBA00022729"/>
    </source>
</evidence>
<dbReference type="InterPro" id="IPR009045">
    <property type="entry name" value="Zn_M74/Hedgehog-like"/>
</dbReference>
<accession>A0A6N7PQ38</accession>
<organism evidence="8 9">
    <name type="scientific">Polyangium spumosum</name>
    <dbReference type="NCBI Taxonomy" id="889282"/>
    <lineage>
        <taxon>Bacteria</taxon>
        <taxon>Pseudomonadati</taxon>
        <taxon>Myxococcota</taxon>
        <taxon>Polyangia</taxon>
        <taxon>Polyangiales</taxon>
        <taxon>Polyangiaceae</taxon>
        <taxon>Polyangium</taxon>
    </lineage>
</organism>
<dbReference type="EMBL" id="WJIE01000005">
    <property type="protein sequence ID" value="MRG93737.1"/>
    <property type="molecule type" value="Genomic_DNA"/>
</dbReference>